<accession>A0ABU5IUI7</accession>
<keyword evidence="2" id="KW-0812">Transmembrane</keyword>
<protein>
    <submittedName>
        <fullName evidence="3">VanW family protein</fullName>
    </submittedName>
</protein>
<evidence type="ECO:0000313" key="3">
    <source>
        <dbReference type="EMBL" id="MDZ5470803.1"/>
    </source>
</evidence>
<dbReference type="Pfam" id="PF04294">
    <property type="entry name" value="VanW"/>
    <property type="match status" value="1"/>
</dbReference>
<name>A0ABU5IUI7_9BACI</name>
<keyword evidence="3" id="KW-0614">Plasmid</keyword>
<dbReference type="InterPro" id="IPR007391">
    <property type="entry name" value="Vancomycin_resist_VanW"/>
</dbReference>
<reference evidence="3 4" key="1">
    <citation type="submission" date="2023-11" db="EMBL/GenBank/DDBJ databases">
        <title>Bacillus jintuensis, isolated from a mudflat on the Beibu Gulf coast.</title>
        <authorList>
            <person name="Li M."/>
        </authorList>
    </citation>
    <scope>NUCLEOTIDE SEQUENCE [LARGE SCALE GENOMIC DNA]</scope>
    <source>
        <strain evidence="3 4">31A1R</strain>
        <plasmid evidence="3">unnamed</plasmid>
    </source>
</reference>
<proteinExistence type="predicted"/>
<sequence length="444" mass="51236">MRNQHVTKLFLILIICTTYIFCFSHFGALAYSSILDKNDTFEENTKIGPLSVEGKTIGEVDLLLADEINKWLSETTIVIQYREKSVAYDITNFEFDIVTTIAQTNQKEQNNLIVYVDSFEHFLQSLSPSLDLSIIDIDRLTEELLLSAEVLQPGAYKFKLEEFLVKDKFNEQSIITEANLKLKAVPREIRELGEVTIEIPPNSQFSLLSYLKENKTSKLSTYSLSLLGTAIYQVILPTNFSIIERHTSLELPKYANLGFEANVNADKNKDLLFANPNDYGYSIDLLIDNTRLIVQLKGPQFLNKYTILTEGKEKYKPKTIKQYTPQLTGDKFKIVNKGKDGQLIKVYREYSDEKGEILKREFISEDFYPPIYRIESHPLVGKNPINSVDDSIENEDDTELDYEEDIETDSEDNMVEDFYEYLKDLKQKEMEEDDLWGKPNEEAK</sequence>
<geneLocation type="plasmid" evidence="3">
    <name>unnamed</name>
</geneLocation>
<evidence type="ECO:0000256" key="2">
    <source>
        <dbReference type="SAM" id="Phobius"/>
    </source>
</evidence>
<dbReference type="RefSeq" id="WP_322445346.1">
    <property type="nucleotide sequence ID" value="NZ_JAXOFX010000002.1"/>
</dbReference>
<dbReference type="PANTHER" id="PTHR35788:SF1">
    <property type="entry name" value="EXPORTED PROTEIN"/>
    <property type="match status" value="1"/>
</dbReference>
<organism evidence="3 4">
    <name type="scientific">Robertmurraya mangrovi</name>
    <dbReference type="NCBI Taxonomy" id="3098077"/>
    <lineage>
        <taxon>Bacteria</taxon>
        <taxon>Bacillati</taxon>
        <taxon>Bacillota</taxon>
        <taxon>Bacilli</taxon>
        <taxon>Bacillales</taxon>
        <taxon>Bacillaceae</taxon>
        <taxon>Robertmurraya</taxon>
    </lineage>
</organism>
<feature type="region of interest" description="Disordered" evidence="1">
    <location>
        <begin position="385"/>
        <end position="409"/>
    </location>
</feature>
<keyword evidence="2" id="KW-1133">Transmembrane helix</keyword>
<dbReference type="Proteomes" id="UP001290455">
    <property type="component" value="Unassembled WGS sequence"/>
</dbReference>
<dbReference type="PANTHER" id="PTHR35788">
    <property type="entry name" value="EXPORTED PROTEIN-RELATED"/>
    <property type="match status" value="1"/>
</dbReference>
<feature type="compositionally biased region" description="Acidic residues" evidence="1">
    <location>
        <begin position="390"/>
        <end position="409"/>
    </location>
</feature>
<feature type="transmembrane region" description="Helical" evidence="2">
    <location>
        <begin position="9"/>
        <end position="31"/>
    </location>
</feature>
<dbReference type="InterPro" id="IPR052913">
    <property type="entry name" value="Glycopeptide_resist_protein"/>
</dbReference>
<evidence type="ECO:0000256" key="1">
    <source>
        <dbReference type="SAM" id="MobiDB-lite"/>
    </source>
</evidence>
<keyword evidence="2" id="KW-0472">Membrane</keyword>
<comment type="caution">
    <text evidence="3">The sequence shown here is derived from an EMBL/GenBank/DDBJ whole genome shotgun (WGS) entry which is preliminary data.</text>
</comment>
<keyword evidence="4" id="KW-1185">Reference proteome</keyword>
<evidence type="ECO:0000313" key="4">
    <source>
        <dbReference type="Proteomes" id="UP001290455"/>
    </source>
</evidence>
<dbReference type="EMBL" id="JAXOFX010000002">
    <property type="protein sequence ID" value="MDZ5470803.1"/>
    <property type="molecule type" value="Genomic_DNA"/>
</dbReference>
<gene>
    <name evidence="3" type="ORF">SM124_03460</name>
</gene>